<keyword evidence="7" id="KW-1185">Reference proteome</keyword>
<dbReference type="SUPFAM" id="SSF55729">
    <property type="entry name" value="Acyl-CoA N-acyltransferases (Nat)"/>
    <property type="match status" value="1"/>
</dbReference>
<evidence type="ECO:0000256" key="2">
    <source>
        <dbReference type="ARBA" id="ARBA00023315"/>
    </source>
</evidence>
<dbReference type="InterPro" id="IPR000182">
    <property type="entry name" value="GNAT_dom"/>
</dbReference>
<comment type="caution">
    <text evidence="4">The sequence shown here is derived from an EMBL/GenBank/DDBJ whole genome shotgun (WGS) entry which is preliminary data.</text>
</comment>
<name>A0A2P8GUR5_9MICO</name>
<evidence type="ECO:0000256" key="1">
    <source>
        <dbReference type="ARBA" id="ARBA00022679"/>
    </source>
</evidence>
<dbReference type="EMBL" id="PYAU01000001">
    <property type="protein sequence ID" value="PSL37696.1"/>
    <property type="molecule type" value="Genomic_DNA"/>
</dbReference>
<dbReference type="InterPro" id="IPR050832">
    <property type="entry name" value="Bact_Acetyltransf"/>
</dbReference>
<dbReference type="CDD" id="cd04301">
    <property type="entry name" value="NAT_SF"/>
    <property type="match status" value="1"/>
</dbReference>
<proteinExistence type="predicted"/>
<accession>A0A2P8GUR5</accession>
<dbReference type="PANTHER" id="PTHR43877">
    <property type="entry name" value="AMINOALKYLPHOSPHONATE N-ACETYLTRANSFERASE-RELATED-RELATED"/>
    <property type="match status" value="1"/>
</dbReference>
<dbReference type="OrthoDB" id="4936934at2"/>
<dbReference type="AlphaFoldDB" id="A0A2P8GUR5"/>
<reference evidence="5 7" key="2">
    <citation type="submission" date="2018-12" db="EMBL/GenBank/DDBJ databases">
        <authorList>
            <person name="hu s."/>
            <person name="Xu Y."/>
            <person name="Xu B."/>
            <person name="Li F."/>
        </authorList>
    </citation>
    <scope>NUCLEOTIDE SEQUENCE [LARGE SCALE GENOMIC DNA]</scope>
    <source>
        <strain evidence="5 7">KSW2-17</strain>
    </source>
</reference>
<dbReference type="PROSITE" id="PS51186">
    <property type="entry name" value="GNAT"/>
    <property type="match status" value="1"/>
</dbReference>
<dbReference type="RefSeq" id="WP_106562807.1">
    <property type="nucleotide sequence ID" value="NZ_PYAU01000001.1"/>
</dbReference>
<dbReference type="Gene3D" id="3.40.630.30">
    <property type="match status" value="1"/>
</dbReference>
<evidence type="ECO:0000313" key="5">
    <source>
        <dbReference type="EMBL" id="RUQ87711.1"/>
    </source>
</evidence>
<dbReference type="Pfam" id="PF00583">
    <property type="entry name" value="Acetyltransf_1"/>
    <property type="match status" value="1"/>
</dbReference>
<evidence type="ECO:0000313" key="6">
    <source>
        <dbReference type="Proteomes" id="UP000241203"/>
    </source>
</evidence>
<evidence type="ECO:0000259" key="3">
    <source>
        <dbReference type="PROSITE" id="PS51186"/>
    </source>
</evidence>
<dbReference type="Proteomes" id="UP000268291">
    <property type="component" value="Unassembled WGS sequence"/>
</dbReference>
<reference evidence="4 6" key="1">
    <citation type="submission" date="2018-03" db="EMBL/GenBank/DDBJ databases">
        <title>Genomic Encyclopedia of Archaeal and Bacterial Type Strains, Phase II (KMG-II): from individual species to whole genera.</title>
        <authorList>
            <person name="Goeker M."/>
        </authorList>
    </citation>
    <scope>NUCLEOTIDE SEQUENCE [LARGE SCALE GENOMIC DNA]</scope>
    <source>
        <strain evidence="4 6">DSM 21548</strain>
    </source>
</reference>
<dbReference type="GO" id="GO:0016747">
    <property type="term" value="F:acyltransferase activity, transferring groups other than amino-acyl groups"/>
    <property type="evidence" value="ECO:0007669"/>
    <property type="project" value="InterPro"/>
</dbReference>
<feature type="domain" description="N-acetyltransferase" evidence="3">
    <location>
        <begin position="5"/>
        <end position="157"/>
    </location>
</feature>
<gene>
    <name evidence="4" type="ORF">CLV49_1303</name>
    <name evidence="5" type="ORF">ELQ93_12685</name>
</gene>
<keyword evidence="1 4" id="KW-0808">Transferase</keyword>
<organism evidence="4 6">
    <name type="scientific">Labedella gwakjiensis</name>
    <dbReference type="NCBI Taxonomy" id="390269"/>
    <lineage>
        <taxon>Bacteria</taxon>
        <taxon>Bacillati</taxon>
        <taxon>Actinomycetota</taxon>
        <taxon>Actinomycetes</taxon>
        <taxon>Micrococcales</taxon>
        <taxon>Microbacteriaceae</taxon>
        <taxon>Labedella</taxon>
    </lineage>
</organism>
<dbReference type="Proteomes" id="UP000241203">
    <property type="component" value="Unassembled WGS sequence"/>
</dbReference>
<keyword evidence="2" id="KW-0012">Acyltransferase</keyword>
<evidence type="ECO:0000313" key="7">
    <source>
        <dbReference type="Proteomes" id="UP000268291"/>
    </source>
</evidence>
<evidence type="ECO:0000313" key="4">
    <source>
        <dbReference type="EMBL" id="PSL37696.1"/>
    </source>
</evidence>
<protein>
    <submittedName>
        <fullName evidence="4">Acetyltransferase (GNAT) family protein</fullName>
    </submittedName>
    <submittedName>
        <fullName evidence="5">GNAT family N-acetyltransferase</fullName>
    </submittedName>
</protein>
<sequence>MDDDVVVRVAGPTEIAEAARMRWTWVVDEKGGEPHGSEAEFVEGTVAWAERNADTHTCFVAEIDDEVVGMAWMAVAPRVPSPRAFERRNADVQSVYVSPSVRGRGVGAQLMRALVDAAASVGAERVTVHSSPEAVRMYERAGFSVDPLLLDQSLPKR</sequence>
<dbReference type="InterPro" id="IPR016181">
    <property type="entry name" value="Acyl_CoA_acyltransferase"/>
</dbReference>
<dbReference type="EMBL" id="RZGY01000001">
    <property type="protein sequence ID" value="RUQ87711.1"/>
    <property type="molecule type" value="Genomic_DNA"/>
</dbReference>